<keyword evidence="2 4" id="KW-0863">Zinc-finger</keyword>
<dbReference type="GO" id="GO:0008270">
    <property type="term" value="F:zinc ion binding"/>
    <property type="evidence" value="ECO:0007669"/>
    <property type="project" value="UniProtKB-KW"/>
</dbReference>
<evidence type="ECO:0000256" key="3">
    <source>
        <dbReference type="ARBA" id="ARBA00022833"/>
    </source>
</evidence>
<keyword evidence="3" id="KW-0862">Zinc</keyword>
<dbReference type="STRING" id="59895.A0A103YMR1"/>
<feature type="region of interest" description="Disordered" evidence="5">
    <location>
        <begin position="370"/>
        <end position="431"/>
    </location>
</feature>
<feature type="region of interest" description="Disordered" evidence="5">
    <location>
        <begin position="455"/>
        <end position="496"/>
    </location>
</feature>
<dbReference type="PROSITE" id="PS50089">
    <property type="entry name" value="ZF_RING_2"/>
    <property type="match status" value="1"/>
</dbReference>
<evidence type="ECO:0000256" key="5">
    <source>
        <dbReference type="SAM" id="MobiDB-lite"/>
    </source>
</evidence>
<comment type="caution">
    <text evidence="7">The sequence shown here is derived from an EMBL/GenBank/DDBJ whole genome shotgun (WGS) entry which is preliminary data.</text>
</comment>
<dbReference type="Proteomes" id="UP000243975">
    <property type="component" value="Unassembled WGS sequence"/>
</dbReference>
<protein>
    <recommendedName>
        <fullName evidence="6">RING-type domain-containing protein</fullName>
    </recommendedName>
</protein>
<feature type="region of interest" description="Disordered" evidence="5">
    <location>
        <begin position="613"/>
        <end position="654"/>
    </location>
</feature>
<dbReference type="Pfam" id="PF00097">
    <property type="entry name" value="zf-C3HC4"/>
    <property type="match status" value="1"/>
</dbReference>
<feature type="region of interest" description="Disordered" evidence="5">
    <location>
        <begin position="299"/>
        <end position="340"/>
    </location>
</feature>
<feature type="compositionally biased region" description="Polar residues" evidence="5">
    <location>
        <begin position="381"/>
        <end position="397"/>
    </location>
</feature>
<feature type="domain" description="RING-type" evidence="6">
    <location>
        <begin position="20"/>
        <end position="59"/>
    </location>
</feature>
<evidence type="ECO:0000259" key="6">
    <source>
        <dbReference type="PROSITE" id="PS50089"/>
    </source>
</evidence>
<evidence type="ECO:0000313" key="7">
    <source>
        <dbReference type="EMBL" id="KVI11924.1"/>
    </source>
</evidence>
<feature type="compositionally biased region" description="Polar residues" evidence="5">
    <location>
        <begin position="970"/>
        <end position="981"/>
    </location>
</feature>
<dbReference type="EMBL" id="LEKV01000025">
    <property type="protein sequence ID" value="KVI11924.1"/>
    <property type="molecule type" value="Genomic_DNA"/>
</dbReference>
<keyword evidence="8" id="KW-1185">Reference proteome</keyword>
<accession>A0A103YMR1</accession>
<feature type="region of interest" description="Disordered" evidence="5">
    <location>
        <begin position="960"/>
        <end position="981"/>
    </location>
</feature>
<sequence>MGFDNDCIINIHSVAPEYFCPVCRTLVYPNEALEAQCSHLYCKPCLVHIASGAQTCPYDGNSVTEAGAKPVTVINRTLADAIGKIAVRCLYHRSGCMWQGPLSECIIHRSGCAFGDSQVLCMKCQIQIAHRQAEEHAQICNVNQVMNPEVQDRPKNVWGAATSGAAVSSDQSKTAIQGEATSGHLQASQITPADNLNELAMANPQPQALPAMVMSTSQWYQPQYQQVYAQMYPYSLEATQPFNQAPLQVQGPAKSQAHAQLQPQSQVVVQQQVQSSMHMENQAHVLPLPQAQANLHPLKQAPSQVQARPHISFSGQHGPPLYPQAAMPGPNGTQAQLNPQQQIQQASLPHVQIQTHNQLLAHCHMPPQLSSQAPSLAVQGHAQQHMQVPQFQHSLSQMHHPRPYPWHPDSQSQSQPHTQGHPQSQSCPQLQHPHIQQVLQFPPQQHPHSLQVLQAPPQQHPHAQQVLQAPPQQHPHAQQVLQAPPQQHPHAQQVQVHPSTGFVPPVQVSSQFVRPIVYLRPLEPPQKLPSRGQSPGIPPVQQHTDPHSQPGLPVQQHPVTCQVQQPLPQQYVQLPQMFAGCTSGLLQGQLHHAGPFADQELGRTTKLQHYKPQSMKNSGMDANGPGANSNEKKHGAEKNDEDKPENRGGDDYRKDEAVIRDAVTELQEGQGVSCYPVATQRSEGGINNNLDHFPGGNLVQNKAVDVRDVPIYSVKQVEVNMNVQPPTHFKLAEHGHFSNPGQVSNPAAHFHPPAPNQPDSFYPQHQMSGSFAPCSAAMFPRGPTNFANHARSFKPQYEGPQRPFSHALPYGPPGFVSSSAPRLCYEQARAPIGEHPDAFPLESARHLDQGFPHQQQFFGDSSGTMSSHPCLNRPGSQSSYARQGFPNAGPYCADVSDSFDNLKKRKSRSMGWCRICNVDCESVKFLELHGQTREHQQMAMNMVKNIKQKSARIAITSSAHSGLGEARKSGSAQTHGCGSKP</sequence>
<evidence type="ECO:0000256" key="2">
    <source>
        <dbReference type="ARBA" id="ARBA00022771"/>
    </source>
</evidence>
<name>A0A103YMR1_CYNCS</name>
<feature type="compositionally biased region" description="Basic and acidic residues" evidence="5">
    <location>
        <begin position="630"/>
        <end position="654"/>
    </location>
</feature>
<dbReference type="InterPro" id="IPR001841">
    <property type="entry name" value="Znf_RING"/>
</dbReference>
<evidence type="ECO:0000256" key="1">
    <source>
        <dbReference type="ARBA" id="ARBA00022723"/>
    </source>
</evidence>
<dbReference type="InterPro" id="IPR018957">
    <property type="entry name" value="Znf_C3HC4_RING-type"/>
</dbReference>
<proteinExistence type="predicted"/>
<feature type="region of interest" description="Disordered" evidence="5">
    <location>
        <begin position="735"/>
        <end position="766"/>
    </location>
</feature>
<dbReference type="InterPro" id="IPR013083">
    <property type="entry name" value="Znf_RING/FYVE/PHD"/>
</dbReference>
<dbReference type="PANTHER" id="PTHR37393">
    <property type="entry name" value="AT-RICH INTERACTIVE DOMAIN-CONTAINING PROTEIN 1A-LIKE"/>
    <property type="match status" value="1"/>
</dbReference>
<feature type="compositionally biased region" description="Polar residues" evidence="5">
    <location>
        <begin position="409"/>
        <end position="429"/>
    </location>
</feature>
<dbReference type="InterPro" id="IPR017907">
    <property type="entry name" value="Znf_RING_CS"/>
</dbReference>
<dbReference type="PANTHER" id="PTHR37393:SF1">
    <property type="entry name" value="AT-RICH INTERACTIVE DOMAIN-CONTAINING PROTEIN 1A-LIKE"/>
    <property type="match status" value="1"/>
</dbReference>
<dbReference type="SUPFAM" id="SSF57850">
    <property type="entry name" value="RING/U-box"/>
    <property type="match status" value="1"/>
</dbReference>
<evidence type="ECO:0000256" key="4">
    <source>
        <dbReference type="PROSITE-ProRule" id="PRU00175"/>
    </source>
</evidence>
<dbReference type="Gene3D" id="3.30.40.10">
    <property type="entry name" value="Zinc/RING finger domain, C3HC4 (zinc finger)"/>
    <property type="match status" value="1"/>
</dbReference>
<gene>
    <name evidence="7" type="ORF">Ccrd_009660</name>
</gene>
<feature type="region of interest" description="Disordered" evidence="5">
    <location>
        <begin position="523"/>
        <end position="555"/>
    </location>
</feature>
<dbReference type="AlphaFoldDB" id="A0A103YMR1"/>
<dbReference type="Gramene" id="KVI11924">
    <property type="protein sequence ID" value="KVI11924"/>
    <property type="gene ID" value="Ccrd_009660"/>
</dbReference>
<keyword evidence="1" id="KW-0479">Metal-binding</keyword>
<reference evidence="7 8" key="1">
    <citation type="journal article" date="2016" name="Sci. Rep.">
        <title>The genome sequence of the outbreeding globe artichoke constructed de novo incorporating a phase-aware low-pass sequencing strategy of F1 progeny.</title>
        <authorList>
            <person name="Scaglione D."/>
            <person name="Reyes-Chin-Wo S."/>
            <person name="Acquadro A."/>
            <person name="Froenicke L."/>
            <person name="Portis E."/>
            <person name="Beitel C."/>
            <person name="Tirone M."/>
            <person name="Mauro R."/>
            <person name="Lo Monaco A."/>
            <person name="Mauromicale G."/>
            <person name="Faccioli P."/>
            <person name="Cattivelli L."/>
            <person name="Rieseberg L."/>
            <person name="Michelmore R."/>
            <person name="Lanteri S."/>
        </authorList>
    </citation>
    <scope>NUCLEOTIDE SEQUENCE [LARGE SCALE GENOMIC DNA]</scope>
    <source>
        <strain evidence="7">2C</strain>
    </source>
</reference>
<organism evidence="7 8">
    <name type="scientific">Cynara cardunculus var. scolymus</name>
    <name type="common">Globe artichoke</name>
    <name type="synonym">Cynara scolymus</name>
    <dbReference type="NCBI Taxonomy" id="59895"/>
    <lineage>
        <taxon>Eukaryota</taxon>
        <taxon>Viridiplantae</taxon>
        <taxon>Streptophyta</taxon>
        <taxon>Embryophyta</taxon>
        <taxon>Tracheophyta</taxon>
        <taxon>Spermatophyta</taxon>
        <taxon>Magnoliopsida</taxon>
        <taxon>eudicotyledons</taxon>
        <taxon>Gunneridae</taxon>
        <taxon>Pentapetalae</taxon>
        <taxon>asterids</taxon>
        <taxon>campanulids</taxon>
        <taxon>Asterales</taxon>
        <taxon>Asteraceae</taxon>
        <taxon>Carduoideae</taxon>
        <taxon>Cardueae</taxon>
        <taxon>Carduinae</taxon>
        <taxon>Cynara</taxon>
    </lineage>
</organism>
<evidence type="ECO:0000313" key="8">
    <source>
        <dbReference type="Proteomes" id="UP000243975"/>
    </source>
</evidence>
<dbReference type="PROSITE" id="PS00518">
    <property type="entry name" value="ZF_RING_1"/>
    <property type="match status" value="1"/>
</dbReference>